<evidence type="ECO:0000313" key="8">
    <source>
        <dbReference type="Proteomes" id="UP000217507"/>
    </source>
</evidence>
<dbReference type="Pfam" id="PF01594">
    <property type="entry name" value="AI-2E_transport"/>
    <property type="match status" value="1"/>
</dbReference>
<evidence type="ECO:0000313" key="7">
    <source>
        <dbReference type="EMBL" id="BAY68787.1"/>
    </source>
</evidence>
<gene>
    <name evidence="7" type="ORF">NIES23_15760</name>
</gene>
<dbReference type="GO" id="GO:0055085">
    <property type="term" value="P:transmembrane transport"/>
    <property type="evidence" value="ECO:0007669"/>
    <property type="project" value="TreeGrafter"/>
</dbReference>
<dbReference type="Proteomes" id="UP000217507">
    <property type="component" value="Chromosome"/>
</dbReference>
<feature type="transmembrane region" description="Helical" evidence="6">
    <location>
        <begin position="138"/>
        <end position="163"/>
    </location>
</feature>
<evidence type="ECO:0000256" key="6">
    <source>
        <dbReference type="SAM" id="Phobius"/>
    </source>
</evidence>
<keyword evidence="5 6" id="KW-0472">Membrane</keyword>
<sequence length="347" mass="38807">MKLGQWLGLLALVISLYILWEIRQLVLLLFTSVVLAVAINQLVLRLQLAGIKRIWAVLLSVAIVVTFLVSAFLLILPPFIEEFRQLLVLLPTGINQIQQGINWLEERLVDSYLPEIPDIDRLLEQLQPWVTSLTQQAIALFSTSVTALLETLLVIVLTLMLLANPQPYRRVFIRFFPNFYRHRVDEILTRCATGLGNWTVGALMEMLFIGILSGLGLWILQVPLALAHAVLAGLLNFIPNIGPTLSVFLPMAIAFLDAPWKALAVLILYLVIQNVESYWLTPTIMAKQVALLPAVTLTAQIVFVTLFGALGLLLALPLAVVAKTWIQEVLFKDILDKWQPSNSSTFD</sequence>
<accession>A0A1Z4KIM3</accession>
<organism evidence="7 8">
    <name type="scientific">Trichormus variabilis NIES-23</name>
    <dbReference type="NCBI Taxonomy" id="1973479"/>
    <lineage>
        <taxon>Bacteria</taxon>
        <taxon>Bacillati</taxon>
        <taxon>Cyanobacteriota</taxon>
        <taxon>Cyanophyceae</taxon>
        <taxon>Nostocales</taxon>
        <taxon>Nostocaceae</taxon>
        <taxon>Trichormus</taxon>
    </lineage>
</organism>
<protein>
    <recommendedName>
        <fullName evidence="9">Permease</fullName>
    </recommendedName>
</protein>
<feature type="transmembrane region" description="Helical" evidence="6">
    <location>
        <begin position="263"/>
        <end position="281"/>
    </location>
</feature>
<dbReference type="EMBL" id="AP018216">
    <property type="protein sequence ID" value="BAY68787.1"/>
    <property type="molecule type" value="Genomic_DNA"/>
</dbReference>
<dbReference type="InterPro" id="IPR002549">
    <property type="entry name" value="AI-2E-like"/>
</dbReference>
<evidence type="ECO:0000256" key="1">
    <source>
        <dbReference type="ARBA" id="ARBA00004141"/>
    </source>
</evidence>
<comment type="subcellular location">
    <subcellularLocation>
        <location evidence="1">Membrane</location>
        <topology evidence="1">Multi-pass membrane protein</topology>
    </subcellularLocation>
</comment>
<keyword evidence="3 6" id="KW-0812">Transmembrane</keyword>
<dbReference type="AlphaFoldDB" id="A0A1Z4KIM3"/>
<dbReference type="PANTHER" id="PTHR21716:SF62">
    <property type="entry name" value="TRANSPORT PROTEIN YDBI-RELATED"/>
    <property type="match status" value="1"/>
</dbReference>
<feature type="transmembrane region" description="Helical" evidence="6">
    <location>
        <begin position="207"/>
        <end position="231"/>
    </location>
</feature>
<evidence type="ECO:0000256" key="5">
    <source>
        <dbReference type="ARBA" id="ARBA00023136"/>
    </source>
</evidence>
<feature type="transmembrane region" description="Helical" evidence="6">
    <location>
        <begin position="25"/>
        <end position="44"/>
    </location>
</feature>
<dbReference type="PANTHER" id="PTHR21716">
    <property type="entry name" value="TRANSMEMBRANE PROTEIN"/>
    <property type="match status" value="1"/>
</dbReference>
<evidence type="ECO:0008006" key="9">
    <source>
        <dbReference type="Google" id="ProtNLM"/>
    </source>
</evidence>
<feature type="transmembrane region" description="Helical" evidence="6">
    <location>
        <begin position="56"/>
        <end position="80"/>
    </location>
</feature>
<comment type="similarity">
    <text evidence="2">Belongs to the autoinducer-2 exporter (AI-2E) (TC 2.A.86) family.</text>
</comment>
<proteinExistence type="inferred from homology"/>
<evidence type="ECO:0000256" key="2">
    <source>
        <dbReference type="ARBA" id="ARBA00009773"/>
    </source>
</evidence>
<evidence type="ECO:0000256" key="4">
    <source>
        <dbReference type="ARBA" id="ARBA00022989"/>
    </source>
</evidence>
<dbReference type="GO" id="GO:0016020">
    <property type="term" value="C:membrane"/>
    <property type="evidence" value="ECO:0007669"/>
    <property type="project" value="UniProtKB-SubCell"/>
</dbReference>
<feature type="transmembrane region" description="Helical" evidence="6">
    <location>
        <begin position="237"/>
        <end position="256"/>
    </location>
</feature>
<name>A0A1Z4KIM3_ANAVA</name>
<evidence type="ECO:0000256" key="3">
    <source>
        <dbReference type="ARBA" id="ARBA00022692"/>
    </source>
</evidence>
<feature type="transmembrane region" description="Helical" evidence="6">
    <location>
        <begin position="301"/>
        <end position="322"/>
    </location>
</feature>
<reference evidence="7 8" key="1">
    <citation type="submission" date="2017-06" db="EMBL/GenBank/DDBJ databases">
        <title>Genome sequencing of cyanobaciteial culture collection at National Institute for Environmental Studies (NIES).</title>
        <authorList>
            <person name="Hirose Y."/>
            <person name="Shimura Y."/>
            <person name="Fujisawa T."/>
            <person name="Nakamura Y."/>
            <person name="Kawachi M."/>
        </authorList>
    </citation>
    <scope>NUCLEOTIDE SEQUENCE [LARGE SCALE GENOMIC DNA]</scope>
    <source>
        <strain evidence="7 8">NIES-23</strain>
    </source>
</reference>
<keyword evidence="4 6" id="KW-1133">Transmembrane helix</keyword>